<name>B9CZ78_CAMRE</name>
<protein>
    <submittedName>
        <fullName evidence="2">Uncharacterized protein</fullName>
    </submittedName>
</protein>
<keyword evidence="3" id="KW-1185">Reference proteome</keyword>
<keyword evidence="1" id="KW-0472">Membrane</keyword>
<reference evidence="2 3" key="1">
    <citation type="submission" date="2008-08" db="EMBL/GenBank/DDBJ databases">
        <authorList>
            <person name="Madupu R."/>
            <person name="Durkin A.S."/>
            <person name="Torralba M."/>
            <person name="Methe B."/>
            <person name="Sutton G.G."/>
            <person name="Strausberg R.L."/>
            <person name="Nelson K.E."/>
        </authorList>
    </citation>
    <scope>NUCLEOTIDE SEQUENCE [LARGE SCALE GENOMIC DNA]</scope>
    <source>
        <strain evidence="2 3">RM3267</strain>
    </source>
</reference>
<evidence type="ECO:0000256" key="1">
    <source>
        <dbReference type="SAM" id="Phobius"/>
    </source>
</evidence>
<accession>B9CZ78</accession>
<evidence type="ECO:0000313" key="2">
    <source>
        <dbReference type="EMBL" id="EEF14877.1"/>
    </source>
</evidence>
<dbReference type="AlphaFoldDB" id="B9CZ78"/>
<feature type="transmembrane region" description="Helical" evidence="1">
    <location>
        <begin position="6"/>
        <end position="23"/>
    </location>
</feature>
<comment type="caution">
    <text evidence="2">The sequence shown here is derived from an EMBL/GenBank/DDBJ whole genome shotgun (WGS) entry which is preliminary data.</text>
</comment>
<dbReference type="Proteomes" id="UP000003082">
    <property type="component" value="Unassembled WGS sequence"/>
</dbReference>
<keyword evidence="1" id="KW-0812">Transmembrane</keyword>
<organism evidence="2 3">
    <name type="scientific">Campylobacter rectus RM3267</name>
    <dbReference type="NCBI Taxonomy" id="553218"/>
    <lineage>
        <taxon>Bacteria</taxon>
        <taxon>Pseudomonadati</taxon>
        <taxon>Campylobacterota</taxon>
        <taxon>Epsilonproteobacteria</taxon>
        <taxon>Campylobacterales</taxon>
        <taxon>Campylobacteraceae</taxon>
        <taxon>Campylobacter</taxon>
    </lineage>
</organism>
<dbReference type="EMBL" id="ACFU01000003">
    <property type="protein sequence ID" value="EEF14877.1"/>
    <property type="molecule type" value="Genomic_DNA"/>
</dbReference>
<keyword evidence="1" id="KW-1133">Transmembrane helix</keyword>
<gene>
    <name evidence="2" type="ORF">CAMRE0001_1657</name>
</gene>
<proteinExistence type="predicted"/>
<sequence>MGQDALFCVSDSLYVIFLYSYKFKKMPIYRKFKDKLKNK</sequence>
<evidence type="ECO:0000313" key="3">
    <source>
        <dbReference type="Proteomes" id="UP000003082"/>
    </source>
</evidence>